<comment type="subcellular location">
    <subcellularLocation>
        <location evidence="1">Cell outer membrane</location>
    </subcellularLocation>
</comment>
<accession>A0ABZ2Q847</accession>
<organism evidence="8 9">
    <name type="scientific">Flavobacterium ginsenosidimutans</name>
    <dbReference type="NCBI Taxonomy" id="687844"/>
    <lineage>
        <taxon>Bacteria</taxon>
        <taxon>Pseudomonadati</taxon>
        <taxon>Bacteroidota</taxon>
        <taxon>Flavobacteriia</taxon>
        <taxon>Flavobacteriales</taxon>
        <taxon>Flavobacteriaceae</taxon>
        <taxon>Flavobacterium</taxon>
    </lineage>
</organism>
<keyword evidence="6" id="KW-0472">Membrane</keyword>
<dbReference type="Proteomes" id="UP001447857">
    <property type="component" value="Chromosome"/>
</dbReference>
<dbReference type="PANTHER" id="PTHR30026:SF20">
    <property type="entry name" value="OUTER MEMBRANE PROTEIN TOLC"/>
    <property type="match status" value="1"/>
</dbReference>
<dbReference type="InterPro" id="IPR051906">
    <property type="entry name" value="TolC-like"/>
</dbReference>
<dbReference type="EMBL" id="CP147988">
    <property type="protein sequence ID" value="WXK49016.1"/>
    <property type="molecule type" value="Genomic_DNA"/>
</dbReference>
<gene>
    <name evidence="8" type="ORF">V6624_18510</name>
</gene>
<keyword evidence="3" id="KW-0813">Transport</keyword>
<keyword evidence="4" id="KW-1134">Transmembrane beta strand</keyword>
<keyword evidence="5" id="KW-0812">Transmembrane</keyword>
<evidence type="ECO:0000256" key="2">
    <source>
        <dbReference type="ARBA" id="ARBA00007613"/>
    </source>
</evidence>
<dbReference type="SUPFAM" id="SSF56954">
    <property type="entry name" value="Outer membrane efflux proteins (OEP)"/>
    <property type="match status" value="1"/>
</dbReference>
<evidence type="ECO:0000256" key="7">
    <source>
        <dbReference type="ARBA" id="ARBA00023237"/>
    </source>
</evidence>
<comment type="similarity">
    <text evidence="2">Belongs to the outer membrane factor (OMF) (TC 1.B.17) family.</text>
</comment>
<evidence type="ECO:0000313" key="9">
    <source>
        <dbReference type="Proteomes" id="UP001447857"/>
    </source>
</evidence>
<evidence type="ECO:0000313" key="8">
    <source>
        <dbReference type="EMBL" id="WXK49016.1"/>
    </source>
</evidence>
<name>A0ABZ2Q847_9FLAO</name>
<dbReference type="PANTHER" id="PTHR30026">
    <property type="entry name" value="OUTER MEMBRANE PROTEIN TOLC"/>
    <property type="match status" value="1"/>
</dbReference>
<reference evidence="8 9" key="1">
    <citation type="submission" date="2024-02" db="EMBL/GenBank/DDBJ databases">
        <title>complete genome of Flavobacterium ginsenosidimutans Str. YTB16.</title>
        <authorList>
            <person name="Wang Q."/>
        </authorList>
    </citation>
    <scope>NUCLEOTIDE SEQUENCE [LARGE SCALE GENOMIC DNA]</scope>
    <source>
        <strain evidence="8 9">YTB16</strain>
    </source>
</reference>
<dbReference type="Gene3D" id="1.20.1600.10">
    <property type="entry name" value="Outer membrane efflux proteins (OEP)"/>
    <property type="match status" value="1"/>
</dbReference>
<evidence type="ECO:0000256" key="4">
    <source>
        <dbReference type="ARBA" id="ARBA00022452"/>
    </source>
</evidence>
<evidence type="ECO:0000256" key="6">
    <source>
        <dbReference type="ARBA" id="ARBA00023136"/>
    </source>
</evidence>
<evidence type="ECO:0000256" key="5">
    <source>
        <dbReference type="ARBA" id="ARBA00022692"/>
    </source>
</evidence>
<evidence type="ECO:0000256" key="3">
    <source>
        <dbReference type="ARBA" id="ARBA00022448"/>
    </source>
</evidence>
<protein>
    <submittedName>
        <fullName evidence="8">TolC family protein</fullName>
    </submittedName>
</protein>
<evidence type="ECO:0000256" key="1">
    <source>
        <dbReference type="ARBA" id="ARBA00004442"/>
    </source>
</evidence>
<dbReference type="Pfam" id="PF02321">
    <property type="entry name" value="OEP"/>
    <property type="match status" value="1"/>
</dbReference>
<dbReference type="RefSeq" id="WP_338839705.1">
    <property type="nucleotide sequence ID" value="NZ_CP147988.1"/>
</dbReference>
<proteinExistence type="inferred from homology"/>
<keyword evidence="7" id="KW-0998">Cell outer membrane</keyword>
<dbReference type="InterPro" id="IPR003423">
    <property type="entry name" value="OMP_efflux"/>
</dbReference>
<sequence>MKIKLTFAILCLGYLGYAQNKLESYIQTGLKNNEVIKQHNFDINKSMYALKEARALFYPTVSLNGSYTKTEGGRTIDIPIGDMLNPVYSTLNQITNSNAFPMLENQSVLINPDNFYDAKIHTTMPLLNFEIIYNKRIKTQQTTLQKIELEIYQRELVKEIKIAYYKYLQSVEGIKIYEDALALVKENQRVNQALFKNEKINRTAVLRSDNEVIRIQANLETARQTSNNARSYFNFLLNQKLDAVIDTDESEAPPTEVLSENTQNREELQKLTQAKEINENVSKLTNSYWLPKVSGFADFGIQDFDFEADKNSRYYFAGVGLEWNIFSGNKNKWKLKQVQEDSKKIISQTDNVKQQLLLQFQVSQNNLKSTLEQFYADKNQKQSAKKYNDDITKLYKEGQAIYIELLDAQNQWVNAQLNTNISLYNSWIAFAELERANATFTFN</sequence>
<keyword evidence="9" id="KW-1185">Reference proteome</keyword>